<dbReference type="Pfam" id="PF00106">
    <property type="entry name" value="adh_short"/>
    <property type="match status" value="1"/>
</dbReference>
<dbReference type="PANTHER" id="PTHR44196:SF1">
    <property type="entry name" value="DEHYDROGENASE_REDUCTASE SDR FAMILY MEMBER 7B"/>
    <property type="match status" value="1"/>
</dbReference>
<gene>
    <name evidence="4" type="ORF">IAA37_02600</name>
</gene>
<dbReference type="GO" id="GO:0016020">
    <property type="term" value="C:membrane"/>
    <property type="evidence" value="ECO:0007669"/>
    <property type="project" value="TreeGrafter"/>
</dbReference>
<evidence type="ECO:0000256" key="1">
    <source>
        <dbReference type="ARBA" id="ARBA00006484"/>
    </source>
</evidence>
<keyword evidence="2" id="KW-0560">Oxidoreductase</keyword>
<dbReference type="GO" id="GO:0016491">
    <property type="term" value="F:oxidoreductase activity"/>
    <property type="evidence" value="ECO:0007669"/>
    <property type="project" value="UniProtKB-KW"/>
</dbReference>
<dbReference type="InterPro" id="IPR020904">
    <property type="entry name" value="Sc_DH/Rdtase_CS"/>
</dbReference>
<comment type="similarity">
    <text evidence="1 3">Belongs to the short-chain dehydrogenases/reductases (SDR) family.</text>
</comment>
<organism evidence="4 5">
    <name type="scientific">Candidatus Eubacterium faecale</name>
    <dbReference type="NCBI Taxonomy" id="2838568"/>
    <lineage>
        <taxon>Bacteria</taxon>
        <taxon>Bacillati</taxon>
        <taxon>Bacillota</taxon>
        <taxon>Clostridia</taxon>
        <taxon>Eubacteriales</taxon>
        <taxon>Eubacteriaceae</taxon>
        <taxon>Eubacterium</taxon>
    </lineage>
</organism>
<proteinExistence type="inferred from homology"/>
<dbReference type="AlphaFoldDB" id="A0A9D2S8G3"/>
<reference evidence="4" key="2">
    <citation type="submission" date="2021-04" db="EMBL/GenBank/DDBJ databases">
        <authorList>
            <person name="Gilroy R."/>
        </authorList>
    </citation>
    <scope>NUCLEOTIDE SEQUENCE</scope>
    <source>
        <strain evidence="4">CHK188-16595</strain>
    </source>
</reference>
<dbReference type="PANTHER" id="PTHR44196">
    <property type="entry name" value="DEHYDROGENASE/REDUCTASE SDR FAMILY MEMBER 7B"/>
    <property type="match status" value="1"/>
</dbReference>
<comment type="caution">
    <text evidence="4">The sequence shown here is derived from an EMBL/GenBank/DDBJ whole genome shotgun (WGS) entry which is preliminary data.</text>
</comment>
<reference evidence="4" key="1">
    <citation type="journal article" date="2021" name="PeerJ">
        <title>Extensive microbial diversity within the chicken gut microbiome revealed by metagenomics and culture.</title>
        <authorList>
            <person name="Gilroy R."/>
            <person name="Ravi A."/>
            <person name="Getino M."/>
            <person name="Pursley I."/>
            <person name="Horton D.L."/>
            <person name="Alikhan N.F."/>
            <person name="Baker D."/>
            <person name="Gharbi K."/>
            <person name="Hall N."/>
            <person name="Watson M."/>
            <person name="Adriaenssens E.M."/>
            <person name="Foster-Nyarko E."/>
            <person name="Jarju S."/>
            <person name="Secka A."/>
            <person name="Antonio M."/>
            <person name="Oren A."/>
            <person name="Chaudhuri R.R."/>
            <person name="La Ragione R."/>
            <person name="Hildebrand F."/>
            <person name="Pallen M.J."/>
        </authorList>
    </citation>
    <scope>NUCLEOTIDE SEQUENCE</scope>
    <source>
        <strain evidence="4">CHK188-16595</strain>
    </source>
</reference>
<dbReference type="Gene3D" id="3.40.50.720">
    <property type="entry name" value="NAD(P)-binding Rossmann-like Domain"/>
    <property type="match status" value="1"/>
</dbReference>
<protein>
    <submittedName>
        <fullName evidence="4">SDR family NAD(P)-dependent oxidoreductase</fullName>
    </submittedName>
</protein>
<dbReference type="Proteomes" id="UP000823877">
    <property type="component" value="Unassembled WGS sequence"/>
</dbReference>
<name>A0A9D2S8G3_9FIRM</name>
<dbReference type="InterPro" id="IPR036291">
    <property type="entry name" value="NAD(P)-bd_dom_sf"/>
</dbReference>
<dbReference type="SUPFAM" id="SSF51735">
    <property type="entry name" value="NAD(P)-binding Rossmann-fold domains"/>
    <property type="match status" value="1"/>
</dbReference>
<dbReference type="PRINTS" id="PR00081">
    <property type="entry name" value="GDHRDH"/>
</dbReference>
<evidence type="ECO:0000256" key="3">
    <source>
        <dbReference type="RuleBase" id="RU000363"/>
    </source>
</evidence>
<dbReference type="PROSITE" id="PS00061">
    <property type="entry name" value="ADH_SHORT"/>
    <property type="match status" value="1"/>
</dbReference>
<sequence length="260" mass="28113">MVAVITGASGGIGKETARVLLREGWQVICLQRHDCDLPGAENIKCDITDQADIDSAFSKIEKIDLLINNAGFGVSGCVEFADMGEIRAQFELNFFAHIAVTKAALPKLRESRGRVIFISSAASVFSIPFQSFYSATKSAVESVSLALSNELKQFGISVCAVRLGDVKTGFTAARQKDFAGDEVYGGAIARSVKVMENDEINGMRPEQVAEGIVKIAQKRRLPVLATLGGKYKVFCVLQKILPAGLVNRIVGGMYMPKKQF</sequence>
<dbReference type="EMBL" id="DWXN01000005">
    <property type="protein sequence ID" value="HJB74547.1"/>
    <property type="molecule type" value="Genomic_DNA"/>
</dbReference>
<evidence type="ECO:0000256" key="2">
    <source>
        <dbReference type="ARBA" id="ARBA00023002"/>
    </source>
</evidence>
<dbReference type="InterPro" id="IPR002347">
    <property type="entry name" value="SDR_fam"/>
</dbReference>
<dbReference type="PRINTS" id="PR00080">
    <property type="entry name" value="SDRFAMILY"/>
</dbReference>
<accession>A0A9D2S8G3</accession>
<evidence type="ECO:0000313" key="4">
    <source>
        <dbReference type="EMBL" id="HJB74547.1"/>
    </source>
</evidence>
<evidence type="ECO:0000313" key="5">
    <source>
        <dbReference type="Proteomes" id="UP000823877"/>
    </source>
</evidence>